<proteinExistence type="predicted"/>
<dbReference type="EMBL" id="ML120355">
    <property type="protein sequence ID" value="RPB05029.1"/>
    <property type="molecule type" value="Genomic_DNA"/>
</dbReference>
<sequence>MDLRAGAPNIKGAFNEHLATRLYRFADSEEYNRLVASARKTYFDYQKSSAGMNT</sequence>
<name>A0A3N4K6P2_9PEZI</name>
<dbReference type="Proteomes" id="UP000276215">
    <property type="component" value="Unassembled WGS sequence"/>
</dbReference>
<organism evidence="1 2">
    <name type="scientific">Choiromyces venosus 120613-1</name>
    <dbReference type="NCBI Taxonomy" id="1336337"/>
    <lineage>
        <taxon>Eukaryota</taxon>
        <taxon>Fungi</taxon>
        <taxon>Dikarya</taxon>
        <taxon>Ascomycota</taxon>
        <taxon>Pezizomycotina</taxon>
        <taxon>Pezizomycetes</taxon>
        <taxon>Pezizales</taxon>
        <taxon>Tuberaceae</taxon>
        <taxon>Choiromyces</taxon>
    </lineage>
</organism>
<gene>
    <name evidence="1" type="ORF">L873DRAFT_1798489</name>
</gene>
<accession>A0A3N4K6P2</accession>
<dbReference type="AlphaFoldDB" id="A0A3N4K6P2"/>
<evidence type="ECO:0000313" key="2">
    <source>
        <dbReference type="Proteomes" id="UP000276215"/>
    </source>
</evidence>
<reference evidence="1 2" key="1">
    <citation type="journal article" date="2018" name="Nat. Ecol. Evol.">
        <title>Pezizomycetes genomes reveal the molecular basis of ectomycorrhizal truffle lifestyle.</title>
        <authorList>
            <person name="Murat C."/>
            <person name="Payen T."/>
            <person name="Noel B."/>
            <person name="Kuo A."/>
            <person name="Morin E."/>
            <person name="Chen J."/>
            <person name="Kohler A."/>
            <person name="Krizsan K."/>
            <person name="Balestrini R."/>
            <person name="Da Silva C."/>
            <person name="Montanini B."/>
            <person name="Hainaut M."/>
            <person name="Levati E."/>
            <person name="Barry K.W."/>
            <person name="Belfiori B."/>
            <person name="Cichocki N."/>
            <person name="Clum A."/>
            <person name="Dockter R.B."/>
            <person name="Fauchery L."/>
            <person name="Guy J."/>
            <person name="Iotti M."/>
            <person name="Le Tacon F."/>
            <person name="Lindquist E.A."/>
            <person name="Lipzen A."/>
            <person name="Malagnac F."/>
            <person name="Mello A."/>
            <person name="Molinier V."/>
            <person name="Miyauchi S."/>
            <person name="Poulain J."/>
            <person name="Riccioni C."/>
            <person name="Rubini A."/>
            <person name="Sitrit Y."/>
            <person name="Splivallo R."/>
            <person name="Traeger S."/>
            <person name="Wang M."/>
            <person name="Zifcakova L."/>
            <person name="Wipf D."/>
            <person name="Zambonelli A."/>
            <person name="Paolocci F."/>
            <person name="Nowrousian M."/>
            <person name="Ottonello S."/>
            <person name="Baldrian P."/>
            <person name="Spatafora J.W."/>
            <person name="Henrissat B."/>
            <person name="Nagy L.G."/>
            <person name="Aury J.M."/>
            <person name="Wincker P."/>
            <person name="Grigoriev I.V."/>
            <person name="Bonfante P."/>
            <person name="Martin F.M."/>
        </authorList>
    </citation>
    <scope>NUCLEOTIDE SEQUENCE [LARGE SCALE GENOMIC DNA]</scope>
    <source>
        <strain evidence="1 2">120613-1</strain>
    </source>
</reference>
<evidence type="ECO:0000313" key="1">
    <source>
        <dbReference type="EMBL" id="RPB05029.1"/>
    </source>
</evidence>
<protein>
    <submittedName>
        <fullName evidence="1">Uncharacterized protein</fullName>
    </submittedName>
</protein>
<keyword evidence="2" id="KW-1185">Reference proteome</keyword>